<reference evidence="10 11" key="1">
    <citation type="submission" date="2016-10" db="EMBL/GenBank/DDBJ databases">
        <authorList>
            <person name="de Groot N.N."/>
        </authorList>
    </citation>
    <scope>NUCLEOTIDE SEQUENCE [LARGE SCALE GENOMIC DNA]</scope>
    <source>
        <strain evidence="10 11">DSM 18346</strain>
    </source>
</reference>
<evidence type="ECO:0000256" key="4">
    <source>
        <dbReference type="ARBA" id="ARBA00022553"/>
    </source>
</evidence>
<evidence type="ECO:0000259" key="9">
    <source>
        <dbReference type="PROSITE" id="PS50109"/>
    </source>
</evidence>
<dbReference type="RefSeq" id="WP_143011276.1">
    <property type="nucleotide sequence ID" value="NZ_FNFP01000004.1"/>
</dbReference>
<keyword evidence="5" id="KW-0808">Transferase</keyword>
<dbReference type="InterPro" id="IPR036890">
    <property type="entry name" value="HATPase_C_sf"/>
</dbReference>
<evidence type="ECO:0000256" key="3">
    <source>
        <dbReference type="ARBA" id="ARBA00012438"/>
    </source>
</evidence>
<dbReference type="SUPFAM" id="SSF47384">
    <property type="entry name" value="Homodimeric domain of signal transducing histidine kinase"/>
    <property type="match status" value="1"/>
</dbReference>
<dbReference type="Gene3D" id="1.10.287.130">
    <property type="match status" value="1"/>
</dbReference>
<proteinExistence type="predicted"/>
<dbReference type="OrthoDB" id="1650586at2"/>
<feature type="domain" description="Histidine kinase" evidence="9">
    <location>
        <begin position="137"/>
        <end position="353"/>
    </location>
</feature>
<protein>
    <recommendedName>
        <fullName evidence="3">histidine kinase</fullName>
        <ecNumber evidence="3">2.7.13.3</ecNumber>
    </recommendedName>
</protein>
<dbReference type="InterPro" id="IPR050736">
    <property type="entry name" value="Sensor_HK_Regulatory"/>
</dbReference>
<feature type="coiled-coil region" evidence="8">
    <location>
        <begin position="168"/>
        <end position="195"/>
    </location>
</feature>
<dbReference type="InterPro" id="IPR003594">
    <property type="entry name" value="HATPase_dom"/>
</dbReference>
<comment type="subcellular location">
    <subcellularLocation>
        <location evidence="2">Membrane</location>
    </subcellularLocation>
</comment>
<gene>
    <name evidence="10" type="ORF">SAMN05660472_02079</name>
</gene>
<dbReference type="AlphaFoldDB" id="A0A1G9F462"/>
<evidence type="ECO:0000256" key="5">
    <source>
        <dbReference type="ARBA" id="ARBA00022679"/>
    </source>
</evidence>
<dbReference type="CDD" id="cd00075">
    <property type="entry name" value="HATPase"/>
    <property type="match status" value="1"/>
</dbReference>
<dbReference type="SUPFAM" id="SSF55874">
    <property type="entry name" value="ATPase domain of HSP90 chaperone/DNA topoisomerase II/histidine kinase"/>
    <property type="match status" value="1"/>
</dbReference>
<dbReference type="PRINTS" id="PR00344">
    <property type="entry name" value="BCTRLSENSOR"/>
</dbReference>
<sequence length="353" mass="40523">MELTKELLHYNKEAAINGMEDVSTISFLNALEEFVIIIDPDNHKIVFANDYAKRQNPNLEGNCCWEGLGYHQSCCYNKGCLYSNTIEVESHNGRWNEHRIAGIKLPKKTLVMETIIDITAKKNKDKGKNTKGNLLSMVSHELRTPLNIILSTIQLLEAYNKDWNSSKNLKHTQRIKRATEQINKLLRDILLVEKMEAHKIKFTPKKIDVVNLTKSTIELLRENMKEYVEINLVTPKEAFVVKVDEFIITTILMNLITNAIKYSKEKKDIKVQLDFIQNRMLFKIIDKGIGIPVEEQKNLFKRFYRASNAEKISGTGLGLAIVKELVELHKGSISFISKQNEGTTFMIEIPTDI</sequence>
<dbReference type="EMBL" id="FNFP01000004">
    <property type="protein sequence ID" value="SDK83138.1"/>
    <property type="molecule type" value="Genomic_DNA"/>
</dbReference>
<dbReference type="STRING" id="393762.SAMN05660472_02079"/>
<dbReference type="GO" id="GO:0016020">
    <property type="term" value="C:membrane"/>
    <property type="evidence" value="ECO:0007669"/>
    <property type="project" value="UniProtKB-SubCell"/>
</dbReference>
<dbReference type="GO" id="GO:0000155">
    <property type="term" value="F:phosphorelay sensor kinase activity"/>
    <property type="evidence" value="ECO:0007669"/>
    <property type="project" value="InterPro"/>
</dbReference>
<dbReference type="SMART" id="SM00388">
    <property type="entry name" value="HisKA"/>
    <property type="match status" value="1"/>
</dbReference>
<dbReference type="InterPro" id="IPR003661">
    <property type="entry name" value="HisK_dim/P_dom"/>
</dbReference>
<keyword evidence="11" id="KW-1185">Reference proteome</keyword>
<dbReference type="Gene3D" id="3.30.565.10">
    <property type="entry name" value="Histidine kinase-like ATPase, C-terminal domain"/>
    <property type="match status" value="1"/>
</dbReference>
<organism evidence="10 11">
    <name type="scientific">Natronincola ferrireducens</name>
    <dbReference type="NCBI Taxonomy" id="393762"/>
    <lineage>
        <taxon>Bacteria</taxon>
        <taxon>Bacillati</taxon>
        <taxon>Bacillota</taxon>
        <taxon>Clostridia</taxon>
        <taxon>Peptostreptococcales</taxon>
        <taxon>Natronincolaceae</taxon>
        <taxon>Natronincola</taxon>
    </lineage>
</organism>
<dbReference type="Pfam" id="PF00512">
    <property type="entry name" value="HisKA"/>
    <property type="match status" value="1"/>
</dbReference>
<evidence type="ECO:0000313" key="10">
    <source>
        <dbReference type="EMBL" id="SDK83138.1"/>
    </source>
</evidence>
<dbReference type="InterPro" id="IPR005467">
    <property type="entry name" value="His_kinase_dom"/>
</dbReference>
<dbReference type="InterPro" id="IPR004358">
    <property type="entry name" value="Sig_transdc_His_kin-like_C"/>
</dbReference>
<dbReference type="InterPro" id="IPR036097">
    <property type="entry name" value="HisK_dim/P_sf"/>
</dbReference>
<dbReference type="Proteomes" id="UP000198718">
    <property type="component" value="Unassembled WGS sequence"/>
</dbReference>
<keyword evidence="7" id="KW-0902">Two-component regulatory system</keyword>
<keyword evidence="6 10" id="KW-0418">Kinase</keyword>
<evidence type="ECO:0000256" key="8">
    <source>
        <dbReference type="SAM" id="Coils"/>
    </source>
</evidence>
<dbReference type="PANTHER" id="PTHR43711">
    <property type="entry name" value="TWO-COMPONENT HISTIDINE KINASE"/>
    <property type="match status" value="1"/>
</dbReference>
<evidence type="ECO:0000256" key="7">
    <source>
        <dbReference type="ARBA" id="ARBA00023012"/>
    </source>
</evidence>
<dbReference type="EC" id="2.7.13.3" evidence="3"/>
<name>A0A1G9F462_9FIRM</name>
<evidence type="ECO:0000256" key="6">
    <source>
        <dbReference type="ARBA" id="ARBA00022777"/>
    </source>
</evidence>
<comment type="catalytic activity">
    <reaction evidence="1">
        <text>ATP + protein L-histidine = ADP + protein N-phospho-L-histidine.</text>
        <dbReference type="EC" id="2.7.13.3"/>
    </reaction>
</comment>
<dbReference type="Pfam" id="PF02518">
    <property type="entry name" value="HATPase_c"/>
    <property type="match status" value="1"/>
</dbReference>
<accession>A0A1G9F462</accession>
<dbReference type="PANTHER" id="PTHR43711:SF26">
    <property type="entry name" value="SENSOR HISTIDINE KINASE RCSC"/>
    <property type="match status" value="1"/>
</dbReference>
<evidence type="ECO:0000313" key="11">
    <source>
        <dbReference type="Proteomes" id="UP000198718"/>
    </source>
</evidence>
<keyword evidence="4" id="KW-0597">Phosphoprotein</keyword>
<dbReference type="PROSITE" id="PS50109">
    <property type="entry name" value="HIS_KIN"/>
    <property type="match status" value="1"/>
</dbReference>
<evidence type="ECO:0000256" key="2">
    <source>
        <dbReference type="ARBA" id="ARBA00004370"/>
    </source>
</evidence>
<dbReference type="SMART" id="SM00387">
    <property type="entry name" value="HATPase_c"/>
    <property type="match status" value="1"/>
</dbReference>
<dbReference type="CDD" id="cd00082">
    <property type="entry name" value="HisKA"/>
    <property type="match status" value="1"/>
</dbReference>
<keyword evidence="8" id="KW-0175">Coiled coil</keyword>
<dbReference type="FunFam" id="3.30.565.10:FF:000006">
    <property type="entry name" value="Sensor histidine kinase WalK"/>
    <property type="match status" value="1"/>
</dbReference>
<evidence type="ECO:0000256" key="1">
    <source>
        <dbReference type="ARBA" id="ARBA00000085"/>
    </source>
</evidence>